<feature type="binding site" evidence="7">
    <location>
        <position position="291"/>
    </location>
    <ligand>
        <name>NAD(+)</name>
        <dbReference type="ChEBI" id="CHEBI:57540"/>
    </ligand>
</feature>
<feature type="active site" description="Proton donor" evidence="6">
    <location>
        <position position="164"/>
    </location>
</feature>
<dbReference type="InterPro" id="IPR006097">
    <property type="entry name" value="Glu/Leu/Phe/Val/Trp_DH_dimer"/>
</dbReference>
<dbReference type="Proteomes" id="UP000822688">
    <property type="component" value="Chromosome 4"/>
</dbReference>
<feature type="binding site" evidence="7">
    <location>
        <position position="128"/>
    </location>
    <ligand>
        <name>substrate</name>
    </ligand>
</feature>
<accession>A0A8T0IA80</accession>
<dbReference type="PROSITE" id="PS00074">
    <property type="entry name" value="GLFV_DEHYDROGENASE"/>
    <property type="match status" value="1"/>
</dbReference>
<proteinExistence type="inferred from homology"/>
<dbReference type="PRINTS" id="PR00082">
    <property type="entry name" value="GLFDHDRGNASE"/>
</dbReference>
<dbReference type="SMART" id="SM00839">
    <property type="entry name" value="ELFV_dehydrog"/>
    <property type="match status" value="1"/>
</dbReference>
<keyword evidence="12" id="KW-1185">Reference proteome</keyword>
<comment type="catalytic activity">
    <reaction evidence="4">
        <text>L-glutamate + NADP(+) + H2O = 2-oxoglutarate + NH4(+) + NADPH + H(+)</text>
        <dbReference type="Rhea" id="RHEA:11612"/>
        <dbReference type="ChEBI" id="CHEBI:15377"/>
        <dbReference type="ChEBI" id="CHEBI:15378"/>
        <dbReference type="ChEBI" id="CHEBI:16810"/>
        <dbReference type="ChEBI" id="CHEBI:28938"/>
        <dbReference type="ChEBI" id="CHEBI:29985"/>
        <dbReference type="ChEBI" id="CHEBI:57783"/>
        <dbReference type="ChEBI" id="CHEBI:58349"/>
        <dbReference type="EC" id="1.4.1.3"/>
    </reaction>
</comment>
<dbReference type="Pfam" id="PF02812">
    <property type="entry name" value="ELFV_dehydrog_N"/>
    <property type="match status" value="1"/>
</dbReference>
<dbReference type="AlphaFoldDB" id="A0A8T0IA80"/>
<dbReference type="PANTHER" id="PTHR11606">
    <property type="entry name" value="GLUTAMATE DEHYDROGENASE"/>
    <property type="match status" value="1"/>
</dbReference>
<dbReference type="SUPFAM" id="SSF51735">
    <property type="entry name" value="NAD(P)-binding Rossmann-fold domains"/>
    <property type="match status" value="1"/>
</dbReference>
<comment type="caution">
    <text evidence="11">The sequence shown here is derived from an EMBL/GenBank/DDBJ whole genome shotgun (WGS) entry which is preliminary data.</text>
</comment>
<feature type="site" description="Important for catalysis" evidence="8">
    <location>
        <position position="206"/>
    </location>
</feature>
<dbReference type="InterPro" id="IPR014362">
    <property type="entry name" value="Glu_DH"/>
</dbReference>
<dbReference type="InterPro" id="IPR046346">
    <property type="entry name" value="Aminoacid_DH-like_N_sf"/>
</dbReference>
<evidence type="ECO:0000256" key="7">
    <source>
        <dbReference type="PIRSR" id="PIRSR000185-2"/>
    </source>
</evidence>
<dbReference type="GO" id="GO:0004352">
    <property type="term" value="F:glutamate dehydrogenase (NAD+) activity"/>
    <property type="evidence" value="ECO:0007669"/>
    <property type="project" value="TreeGrafter"/>
</dbReference>
<organism evidence="11 12">
    <name type="scientific">Ceratodon purpureus</name>
    <name type="common">Fire moss</name>
    <name type="synonym">Dicranum purpureum</name>
    <dbReference type="NCBI Taxonomy" id="3225"/>
    <lineage>
        <taxon>Eukaryota</taxon>
        <taxon>Viridiplantae</taxon>
        <taxon>Streptophyta</taxon>
        <taxon>Embryophyta</taxon>
        <taxon>Bryophyta</taxon>
        <taxon>Bryophytina</taxon>
        <taxon>Bryopsida</taxon>
        <taxon>Dicranidae</taxon>
        <taxon>Pseudoditrichales</taxon>
        <taxon>Ditrichaceae</taxon>
        <taxon>Ceratodon</taxon>
    </lineage>
</organism>
<evidence type="ECO:0000259" key="10">
    <source>
        <dbReference type="SMART" id="SM00839"/>
    </source>
</evidence>
<comment type="similarity">
    <text evidence="1 5 9">Belongs to the Glu/Leu/Phe/Val dehydrogenases family.</text>
</comment>
<evidence type="ECO:0000256" key="2">
    <source>
        <dbReference type="ARBA" id="ARBA00023002"/>
    </source>
</evidence>
<feature type="domain" description="Glutamate/phenylalanine/leucine/valine/L-tryptophan dehydrogenase C-terminal" evidence="10">
    <location>
        <begin position="245"/>
        <end position="417"/>
    </location>
</feature>
<dbReference type="InterPro" id="IPR036291">
    <property type="entry name" value="NAD(P)-bd_dom_sf"/>
</dbReference>
<dbReference type="GO" id="GO:0000166">
    <property type="term" value="F:nucleotide binding"/>
    <property type="evidence" value="ECO:0007669"/>
    <property type="project" value="UniProtKB-KW"/>
</dbReference>
<keyword evidence="7" id="KW-0520">NAD</keyword>
<dbReference type="InterPro" id="IPR006095">
    <property type="entry name" value="Glu/Leu/Phe/Val/Trp_DH"/>
</dbReference>
<evidence type="ECO:0000256" key="5">
    <source>
        <dbReference type="PIRNR" id="PIRNR000185"/>
    </source>
</evidence>
<evidence type="ECO:0000256" key="1">
    <source>
        <dbReference type="ARBA" id="ARBA00006382"/>
    </source>
</evidence>
<gene>
    <name evidence="11" type="ORF">KC19_4G129200</name>
</gene>
<reference evidence="11" key="1">
    <citation type="submission" date="2020-06" db="EMBL/GenBank/DDBJ databases">
        <title>WGS assembly of Ceratodon purpureus strain R40.</title>
        <authorList>
            <person name="Carey S.B."/>
            <person name="Jenkins J."/>
            <person name="Shu S."/>
            <person name="Lovell J.T."/>
            <person name="Sreedasyam A."/>
            <person name="Maumus F."/>
            <person name="Tiley G.P."/>
            <person name="Fernandez-Pozo N."/>
            <person name="Barry K."/>
            <person name="Chen C."/>
            <person name="Wang M."/>
            <person name="Lipzen A."/>
            <person name="Daum C."/>
            <person name="Saski C.A."/>
            <person name="Payton A.C."/>
            <person name="Mcbreen J.C."/>
            <person name="Conrad R.E."/>
            <person name="Kollar L.M."/>
            <person name="Olsson S."/>
            <person name="Huttunen S."/>
            <person name="Landis J.B."/>
            <person name="Wickett N.J."/>
            <person name="Johnson M.G."/>
            <person name="Rensing S.A."/>
            <person name="Grimwood J."/>
            <person name="Schmutz J."/>
            <person name="Mcdaniel S.F."/>
        </authorList>
    </citation>
    <scope>NUCLEOTIDE SEQUENCE</scope>
    <source>
        <strain evidence="11">R40</strain>
    </source>
</reference>
<evidence type="ECO:0000313" key="12">
    <source>
        <dbReference type="Proteomes" id="UP000822688"/>
    </source>
</evidence>
<dbReference type="InterPro" id="IPR006096">
    <property type="entry name" value="Glu/Leu/Phe/Val/Trp_DH_C"/>
</dbReference>
<evidence type="ECO:0000313" key="11">
    <source>
        <dbReference type="EMBL" id="KAG0579859.1"/>
    </source>
</evidence>
<dbReference type="Gene3D" id="3.40.50.720">
    <property type="entry name" value="NAD(P)-binding Rossmann-like Domain"/>
    <property type="match status" value="1"/>
</dbReference>
<comment type="catalytic activity">
    <reaction evidence="3">
        <text>L-glutamate + NAD(+) + H2O = 2-oxoglutarate + NH4(+) + NADH + H(+)</text>
        <dbReference type="Rhea" id="RHEA:15133"/>
        <dbReference type="ChEBI" id="CHEBI:15377"/>
        <dbReference type="ChEBI" id="CHEBI:15378"/>
        <dbReference type="ChEBI" id="CHEBI:16810"/>
        <dbReference type="ChEBI" id="CHEBI:28938"/>
        <dbReference type="ChEBI" id="CHEBI:29985"/>
        <dbReference type="ChEBI" id="CHEBI:57540"/>
        <dbReference type="ChEBI" id="CHEBI:57945"/>
        <dbReference type="EC" id="1.4.1.3"/>
    </reaction>
</comment>
<keyword evidence="7" id="KW-0547">Nucleotide-binding</keyword>
<feature type="binding site" evidence="7">
    <location>
        <position position="152"/>
    </location>
    <ligand>
        <name>substrate</name>
    </ligand>
</feature>
<evidence type="ECO:0000256" key="9">
    <source>
        <dbReference type="RuleBase" id="RU004417"/>
    </source>
</evidence>
<evidence type="ECO:0000256" key="6">
    <source>
        <dbReference type="PIRSR" id="PIRSR000185-1"/>
    </source>
</evidence>
<keyword evidence="2 5" id="KW-0560">Oxidoreductase</keyword>
<feature type="binding site" evidence="7">
    <location>
        <position position="252"/>
    </location>
    <ligand>
        <name>NAD(+)</name>
        <dbReference type="ChEBI" id="CHEBI:57540"/>
    </ligand>
</feature>
<dbReference type="EMBL" id="CM026424">
    <property type="protein sequence ID" value="KAG0579859.1"/>
    <property type="molecule type" value="Genomic_DNA"/>
</dbReference>
<protein>
    <recommendedName>
        <fullName evidence="5">Glutamate dehydrogenase</fullName>
    </recommendedName>
</protein>
<dbReference type="InterPro" id="IPR033524">
    <property type="entry name" value="Glu/Leu/Phe/Val_DH_AS"/>
</dbReference>
<name>A0A8T0IA80_CERPU</name>
<sequence length="418" mass="43945">MAMAMRMMKGGPSMAGSFARLCAVAGAHMRYSTAAAASATTTTVTTTVTSPPGHGTVVAHGDPSFLESVDIYFDKAAAIASTTPDILAQIKACNNVLKVQFPLKCANGTVELIEAYRAQHSHHRLPVKGGIRMAPNVDADETMALAALMTFKCAVVDVPFGGAKGGIKIDPTKYSMNEKEAIIRRYTSELVRKNFIGPSIDVPAPDYGTGPQEMAWIKDTYEHLQPNDINGSACVTGKPLEEGGIDGRTEATGLGVFFCLREFLNDEALVAKLGMTTGIKGKTFIVQGFGNVGRHTVDYIYGAGGKIIAIAEADGGLVDESGNGLDIPAVKAYHKKKGTITGFPDAKTMKFAPSILELPCDVLIPAALESQIHSANAGNIKAKIVAEAANGPVTPLAEAILEDNDVVILPDLLLNAVS</sequence>
<dbReference type="Gene3D" id="3.40.50.10860">
    <property type="entry name" value="Leucine Dehydrogenase, chain A, domain 1"/>
    <property type="match status" value="1"/>
</dbReference>
<dbReference type="Pfam" id="PF00208">
    <property type="entry name" value="ELFV_dehydrog"/>
    <property type="match status" value="1"/>
</dbReference>
<dbReference type="PANTHER" id="PTHR11606:SF13">
    <property type="entry name" value="GLUTAMATE DEHYDROGENASE 1, MITOCHONDRIAL"/>
    <property type="match status" value="1"/>
</dbReference>
<evidence type="ECO:0000256" key="8">
    <source>
        <dbReference type="PIRSR" id="PIRSR000185-3"/>
    </source>
</evidence>
<evidence type="ECO:0000256" key="4">
    <source>
        <dbReference type="ARBA" id="ARBA00048577"/>
    </source>
</evidence>
<dbReference type="GO" id="GO:0006538">
    <property type="term" value="P:L-glutamate catabolic process"/>
    <property type="evidence" value="ECO:0007669"/>
    <property type="project" value="TreeGrafter"/>
</dbReference>
<dbReference type="GO" id="GO:0005739">
    <property type="term" value="C:mitochondrion"/>
    <property type="evidence" value="ECO:0007669"/>
    <property type="project" value="TreeGrafter"/>
</dbReference>
<evidence type="ECO:0000256" key="3">
    <source>
        <dbReference type="ARBA" id="ARBA00047867"/>
    </source>
</evidence>
<dbReference type="PIRSF" id="PIRSF000185">
    <property type="entry name" value="Glu_DH"/>
    <property type="match status" value="1"/>
</dbReference>
<dbReference type="SUPFAM" id="SSF53223">
    <property type="entry name" value="Aminoacid dehydrogenase-like, N-terminal domain"/>
    <property type="match status" value="1"/>
</dbReference>